<evidence type="ECO:0000313" key="2">
    <source>
        <dbReference type="EMBL" id="KAJ5235529.1"/>
    </source>
</evidence>
<name>A0A9W9P524_PENCI</name>
<feature type="compositionally biased region" description="Basic residues" evidence="1">
    <location>
        <begin position="72"/>
        <end position="88"/>
    </location>
</feature>
<accession>A0A9W9P524</accession>
<sequence>MPITWDSQADAKLLIGIVESSTINYQSVADFMGDGCTVSAVKHRVQRLRERASHAGSGKTSTNPPKSPSTPKTKRSTSIKVSKAKPKQKVADSKTANGIPEQKDDLKSESDKDAYV</sequence>
<organism evidence="2 3">
    <name type="scientific">Penicillium citrinum</name>
    <dbReference type="NCBI Taxonomy" id="5077"/>
    <lineage>
        <taxon>Eukaryota</taxon>
        <taxon>Fungi</taxon>
        <taxon>Dikarya</taxon>
        <taxon>Ascomycota</taxon>
        <taxon>Pezizomycotina</taxon>
        <taxon>Eurotiomycetes</taxon>
        <taxon>Eurotiomycetidae</taxon>
        <taxon>Eurotiales</taxon>
        <taxon>Aspergillaceae</taxon>
        <taxon>Penicillium</taxon>
    </lineage>
</organism>
<proteinExistence type="predicted"/>
<dbReference type="AlphaFoldDB" id="A0A9W9P524"/>
<comment type="caution">
    <text evidence="2">The sequence shown here is derived from an EMBL/GenBank/DDBJ whole genome shotgun (WGS) entry which is preliminary data.</text>
</comment>
<keyword evidence="3" id="KW-1185">Reference proteome</keyword>
<dbReference type="OrthoDB" id="5418867at2759"/>
<evidence type="ECO:0000256" key="1">
    <source>
        <dbReference type="SAM" id="MobiDB-lite"/>
    </source>
</evidence>
<reference evidence="2" key="2">
    <citation type="journal article" date="2023" name="IMA Fungus">
        <title>Comparative genomic study of the Penicillium genus elucidates a diverse pangenome and 15 lateral gene transfer events.</title>
        <authorList>
            <person name="Petersen C."/>
            <person name="Sorensen T."/>
            <person name="Nielsen M.R."/>
            <person name="Sondergaard T.E."/>
            <person name="Sorensen J.L."/>
            <person name="Fitzpatrick D.A."/>
            <person name="Frisvad J.C."/>
            <person name="Nielsen K.L."/>
        </authorList>
    </citation>
    <scope>NUCLEOTIDE SEQUENCE</scope>
    <source>
        <strain evidence="2">IBT 23319</strain>
    </source>
</reference>
<gene>
    <name evidence="2" type="ORF">N7469_004697</name>
</gene>
<evidence type="ECO:0000313" key="3">
    <source>
        <dbReference type="Proteomes" id="UP001147733"/>
    </source>
</evidence>
<dbReference type="EMBL" id="JAPQKT010000003">
    <property type="protein sequence ID" value="KAJ5235529.1"/>
    <property type="molecule type" value="Genomic_DNA"/>
</dbReference>
<dbReference type="GeneID" id="81382784"/>
<dbReference type="RefSeq" id="XP_056503029.1">
    <property type="nucleotide sequence ID" value="XM_056643617.1"/>
</dbReference>
<reference evidence="2" key="1">
    <citation type="submission" date="2022-11" db="EMBL/GenBank/DDBJ databases">
        <authorList>
            <person name="Petersen C."/>
        </authorList>
    </citation>
    <scope>NUCLEOTIDE SEQUENCE</scope>
    <source>
        <strain evidence="2">IBT 23319</strain>
    </source>
</reference>
<feature type="region of interest" description="Disordered" evidence="1">
    <location>
        <begin position="46"/>
        <end position="116"/>
    </location>
</feature>
<feature type="compositionally biased region" description="Basic and acidic residues" evidence="1">
    <location>
        <begin position="101"/>
        <end position="116"/>
    </location>
</feature>
<dbReference type="Proteomes" id="UP001147733">
    <property type="component" value="Unassembled WGS sequence"/>
</dbReference>
<protein>
    <submittedName>
        <fullName evidence="2">Uncharacterized protein</fullName>
    </submittedName>
</protein>